<keyword evidence="1" id="KW-1133">Transmembrane helix</keyword>
<organism evidence="3 4">
    <name type="scientific">Pontibacter indicus</name>
    <dbReference type="NCBI Taxonomy" id="1317125"/>
    <lineage>
        <taxon>Bacteria</taxon>
        <taxon>Pseudomonadati</taxon>
        <taxon>Bacteroidota</taxon>
        <taxon>Cytophagia</taxon>
        <taxon>Cytophagales</taxon>
        <taxon>Hymenobacteraceae</taxon>
        <taxon>Pontibacter</taxon>
    </lineage>
</organism>
<accession>A0A1R3XGX4</accession>
<keyword evidence="4" id="KW-1185">Reference proteome</keyword>
<dbReference type="InterPro" id="IPR025513">
    <property type="entry name" value="DUF4401"/>
</dbReference>
<feature type="transmembrane region" description="Helical" evidence="1">
    <location>
        <begin position="128"/>
        <end position="158"/>
    </location>
</feature>
<feature type="domain" description="DUF4401" evidence="2">
    <location>
        <begin position="44"/>
        <end position="352"/>
    </location>
</feature>
<dbReference type="OrthoDB" id="674818at2"/>
<feature type="transmembrane region" description="Helical" evidence="1">
    <location>
        <begin position="104"/>
        <end position="122"/>
    </location>
</feature>
<feature type="transmembrane region" description="Helical" evidence="1">
    <location>
        <begin position="328"/>
        <end position="349"/>
    </location>
</feature>
<feature type="transmembrane region" description="Helical" evidence="1">
    <location>
        <begin position="304"/>
        <end position="322"/>
    </location>
</feature>
<dbReference type="STRING" id="1317125.SAMN05444128_2317"/>
<protein>
    <recommendedName>
        <fullName evidence="2">DUF4401 domain-containing protein</fullName>
    </recommendedName>
</protein>
<dbReference type="Pfam" id="PF14351">
    <property type="entry name" value="DUF4401"/>
    <property type="match status" value="1"/>
</dbReference>
<dbReference type="AlphaFoldDB" id="A0A1R3XGX4"/>
<keyword evidence="1" id="KW-0812">Transmembrane</keyword>
<feature type="transmembrane region" description="Helical" evidence="1">
    <location>
        <begin position="170"/>
        <end position="190"/>
    </location>
</feature>
<feature type="transmembrane region" description="Helical" evidence="1">
    <location>
        <begin position="268"/>
        <end position="292"/>
    </location>
</feature>
<proteinExistence type="predicted"/>
<evidence type="ECO:0000313" key="3">
    <source>
        <dbReference type="EMBL" id="SIT90539.1"/>
    </source>
</evidence>
<feature type="transmembrane region" description="Helical" evidence="1">
    <location>
        <begin position="235"/>
        <end position="256"/>
    </location>
</feature>
<feature type="transmembrane region" description="Helical" evidence="1">
    <location>
        <begin position="48"/>
        <end position="68"/>
    </location>
</feature>
<evidence type="ECO:0000313" key="4">
    <source>
        <dbReference type="Proteomes" id="UP000187181"/>
    </source>
</evidence>
<dbReference type="RefSeq" id="WP_076669002.1">
    <property type="nucleotide sequence ID" value="NZ_FTPP01000002.1"/>
</dbReference>
<sequence>MADKEQLQLDSWLHQIAQEQPDFSYDEVAIAAEIDHSTSLLKRWPVKLLTILGGMLAMSTLMGFLMMAGLYNSGIGMFVFGLSFLVGAEVLVRIEKTFTADAMAVALNIAGYVLLGVGIGSMSENATAVALTLGIAALLVLLFSRSTICVFLAVLVLNGSLLSLIFIHKVYSLAHVLVTVLAGLLTYVSLFEAKLMATFRTFIHAFGAVRMGLVFSLLGVLVLTVHQDMLSTRIGYMWVSGVVLIGCLLLLLHRVLRESGLTDKKTLAIFYICCAVVLLPTVLAPSVPGALLMVLSSFYIGHRTGLWVGLLALAYFLVLYYYDLNMTLLAKSFVLMGTGALFLGGLYLLNRYLRSYEA</sequence>
<reference evidence="4" key="1">
    <citation type="submission" date="2017-01" db="EMBL/GenBank/DDBJ databases">
        <authorList>
            <person name="Varghese N."/>
            <person name="Submissions S."/>
        </authorList>
    </citation>
    <scope>NUCLEOTIDE SEQUENCE [LARGE SCALE GENOMIC DNA]</scope>
    <source>
        <strain evidence="4">LP100</strain>
    </source>
</reference>
<feature type="transmembrane region" description="Helical" evidence="1">
    <location>
        <begin position="74"/>
        <end position="92"/>
    </location>
</feature>
<name>A0A1R3XGX4_9BACT</name>
<feature type="transmembrane region" description="Helical" evidence="1">
    <location>
        <begin position="202"/>
        <end position="223"/>
    </location>
</feature>
<evidence type="ECO:0000259" key="2">
    <source>
        <dbReference type="Pfam" id="PF14351"/>
    </source>
</evidence>
<dbReference type="EMBL" id="FTPP01000002">
    <property type="protein sequence ID" value="SIT90539.1"/>
    <property type="molecule type" value="Genomic_DNA"/>
</dbReference>
<gene>
    <name evidence="3" type="ORF">SAMN05444128_2317</name>
</gene>
<keyword evidence="1" id="KW-0472">Membrane</keyword>
<evidence type="ECO:0000256" key="1">
    <source>
        <dbReference type="SAM" id="Phobius"/>
    </source>
</evidence>
<dbReference type="Proteomes" id="UP000187181">
    <property type="component" value="Unassembled WGS sequence"/>
</dbReference>